<accession>A0A6G1KXF8</accession>
<feature type="region of interest" description="Disordered" evidence="1">
    <location>
        <begin position="1"/>
        <end position="34"/>
    </location>
</feature>
<name>A0A6G1KXF8_9PEZI</name>
<dbReference type="EMBL" id="ML995895">
    <property type="protein sequence ID" value="KAF2765315.1"/>
    <property type="molecule type" value="Genomic_DNA"/>
</dbReference>
<sequence>MKGSVSWRRRLGGRNTRLRVRPTTEGFTGPFTPAESSVTRLWAEQASKRWNSGHPRKLRTRPRKASPRPWRKKSWWTRMRRRDGEFLERFVRKLRRREEVTEVFEMRPRRHRSRERRERAKARSERRKGSGKRRGAYWWAF</sequence>
<reference evidence="2" key="1">
    <citation type="journal article" date="2020" name="Stud. Mycol.">
        <title>101 Dothideomycetes genomes: a test case for predicting lifestyles and emergence of pathogens.</title>
        <authorList>
            <person name="Haridas S."/>
            <person name="Albert R."/>
            <person name="Binder M."/>
            <person name="Bloem J."/>
            <person name="Labutti K."/>
            <person name="Salamov A."/>
            <person name="Andreopoulos B."/>
            <person name="Baker S."/>
            <person name="Barry K."/>
            <person name="Bills G."/>
            <person name="Bluhm B."/>
            <person name="Cannon C."/>
            <person name="Castanera R."/>
            <person name="Culley D."/>
            <person name="Daum C."/>
            <person name="Ezra D."/>
            <person name="Gonzalez J."/>
            <person name="Henrissat B."/>
            <person name="Kuo A."/>
            <person name="Liang C."/>
            <person name="Lipzen A."/>
            <person name="Lutzoni F."/>
            <person name="Magnuson J."/>
            <person name="Mondo S."/>
            <person name="Nolan M."/>
            <person name="Ohm R."/>
            <person name="Pangilinan J."/>
            <person name="Park H.-J."/>
            <person name="Ramirez L."/>
            <person name="Alfaro M."/>
            <person name="Sun H."/>
            <person name="Tritt A."/>
            <person name="Yoshinaga Y."/>
            <person name="Zwiers L.-H."/>
            <person name="Turgeon B."/>
            <person name="Goodwin S."/>
            <person name="Spatafora J."/>
            <person name="Crous P."/>
            <person name="Grigoriev I."/>
        </authorList>
    </citation>
    <scope>NUCLEOTIDE SEQUENCE</scope>
    <source>
        <strain evidence="2">CBS 116005</strain>
    </source>
</reference>
<evidence type="ECO:0000256" key="1">
    <source>
        <dbReference type="SAM" id="MobiDB-lite"/>
    </source>
</evidence>
<evidence type="ECO:0000313" key="3">
    <source>
        <dbReference type="Proteomes" id="UP000799436"/>
    </source>
</evidence>
<evidence type="ECO:0000313" key="2">
    <source>
        <dbReference type="EMBL" id="KAF2765315.1"/>
    </source>
</evidence>
<feature type="compositionally biased region" description="Low complexity" evidence="1">
    <location>
        <begin position="21"/>
        <end position="33"/>
    </location>
</feature>
<feature type="region of interest" description="Disordered" evidence="1">
    <location>
        <begin position="105"/>
        <end position="141"/>
    </location>
</feature>
<organism evidence="2 3">
    <name type="scientific">Teratosphaeria nubilosa</name>
    <dbReference type="NCBI Taxonomy" id="161662"/>
    <lineage>
        <taxon>Eukaryota</taxon>
        <taxon>Fungi</taxon>
        <taxon>Dikarya</taxon>
        <taxon>Ascomycota</taxon>
        <taxon>Pezizomycotina</taxon>
        <taxon>Dothideomycetes</taxon>
        <taxon>Dothideomycetidae</taxon>
        <taxon>Mycosphaerellales</taxon>
        <taxon>Teratosphaeriaceae</taxon>
        <taxon>Teratosphaeria</taxon>
    </lineage>
</organism>
<protein>
    <submittedName>
        <fullName evidence="2">Uncharacterized protein</fullName>
    </submittedName>
</protein>
<feature type="compositionally biased region" description="Basic residues" evidence="1">
    <location>
        <begin position="54"/>
        <end position="71"/>
    </location>
</feature>
<feature type="compositionally biased region" description="Basic residues" evidence="1">
    <location>
        <begin position="7"/>
        <end position="20"/>
    </location>
</feature>
<proteinExistence type="predicted"/>
<dbReference type="AlphaFoldDB" id="A0A6G1KXF8"/>
<gene>
    <name evidence="2" type="ORF">EJ03DRAFT_354972</name>
</gene>
<keyword evidence="3" id="KW-1185">Reference proteome</keyword>
<feature type="compositionally biased region" description="Basic residues" evidence="1">
    <location>
        <begin position="124"/>
        <end position="135"/>
    </location>
</feature>
<feature type="region of interest" description="Disordered" evidence="1">
    <location>
        <begin position="49"/>
        <end position="71"/>
    </location>
</feature>
<dbReference type="Proteomes" id="UP000799436">
    <property type="component" value="Unassembled WGS sequence"/>
</dbReference>